<evidence type="ECO:0000313" key="3">
    <source>
        <dbReference type="Proteomes" id="UP001358586"/>
    </source>
</evidence>
<evidence type="ECO:0000259" key="1">
    <source>
        <dbReference type="Pfam" id="PF13456"/>
    </source>
</evidence>
<dbReference type="Gene3D" id="3.30.420.10">
    <property type="entry name" value="Ribonuclease H-like superfamily/Ribonuclease H"/>
    <property type="match status" value="1"/>
</dbReference>
<feature type="domain" description="RNase H type-1" evidence="1">
    <location>
        <begin position="3"/>
        <end position="70"/>
    </location>
</feature>
<dbReference type="EMBL" id="JARKNE010000007">
    <property type="protein sequence ID" value="KAK5820537.1"/>
    <property type="molecule type" value="Genomic_DNA"/>
</dbReference>
<comment type="caution">
    <text evidence="2">The sequence shown here is derived from an EMBL/GenBank/DDBJ whole genome shotgun (WGS) entry which is preliminary data.</text>
</comment>
<dbReference type="Pfam" id="PF13456">
    <property type="entry name" value="RVT_3"/>
    <property type="match status" value="1"/>
</dbReference>
<proteinExistence type="predicted"/>
<gene>
    <name evidence="2" type="ORF">PVK06_025584</name>
</gene>
<dbReference type="Proteomes" id="UP001358586">
    <property type="component" value="Chromosome 7"/>
</dbReference>
<protein>
    <recommendedName>
        <fullName evidence="1">RNase H type-1 domain-containing protein</fullName>
    </recommendedName>
</protein>
<accession>A0ABR0PGW1</accession>
<sequence>MLIQRRGHDEVIIQSDSLEVAKAILDSTSTEANSALIRRIQIILFQEKWWLLRYISRDQNQVANCLSKQALIGIDNLQVFDTPRPMMRTLMDLDKNKNIFPFQNTIM</sequence>
<reference evidence="2 3" key="1">
    <citation type="submission" date="2023-03" db="EMBL/GenBank/DDBJ databases">
        <title>WGS of Gossypium arboreum.</title>
        <authorList>
            <person name="Yu D."/>
        </authorList>
    </citation>
    <scope>NUCLEOTIDE SEQUENCE [LARGE SCALE GENOMIC DNA]</scope>
    <source>
        <tissue evidence="2">Leaf</tissue>
    </source>
</reference>
<dbReference type="InterPro" id="IPR002156">
    <property type="entry name" value="RNaseH_domain"/>
</dbReference>
<dbReference type="InterPro" id="IPR036397">
    <property type="entry name" value="RNaseH_sf"/>
</dbReference>
<evidence type="ECO:0000313" key="2">
    <source>
        <dbReference type="EMBL" id="KAK5820537.1"/>
    </source>
</evidence>
<name>A0ABR0PGW1_GOSAR</name>
<keyword evidence="3" id="KW-1185">Reference proteome</keyword>
<organism evidence="2 3">
    <name type="scientific">Gossypium arboreum</name>
    <name type="common">Tree cotton</name>
    <name type="synonym">Gossypium nanking</name>
    <dbReference type="NCBI Taxonomy" id="29729"/>
    <lineage>
        <taxon>Eukaryota</taxon>
        <taxon>Viridiplantae</taxon>
        <taxon>Streptophyta</taxon>
        <taxon>Embryophyta</taxon>
        <taxon>Tracheophyta</taxon>
        <taxon>Spermatophyta</taxon>
        <taxon>Magnoliopsida</taxon>
        <taxon>eudicotyledons</taxon>
        <taxon>Gunneridae</taxon>
        <taxon>Pentapetalae</taxon>
        <taxon>rosids</taxon>
        <taxon>malvids</taxon>
        <taxon>Malvales</taxon>
        <taxon>Malvaceae</taxon>
        <taxon>Malvoideae</taxon>
        <taxon>Gossypium</taxon>
    </lineage>
</organism>